<dbReference type="GO" id="GO:0000724">
    <property type="term" value="P:double-strand break repair via homologous recombination"/>
    <property type="evidence" value="ECO:0007669"/>
    <property type="project" value="TreeGrafter"/>
</dbReference>
<reference evidence="15" key="1">
    <citation type="submission" date="2025-08" db="UniProtKB">
        <authorList>
            <consortium name="RefSeq"/>
        </authorList>
    </citation>
    <scope>IDENTIFICATION</scope>
    <source>
        <strain evidence="15">OHB3-1</strain>
    </source>
</reference>
<gene>
    <name evidence="15" type="primary">LOC111011590</name>
</gene>
<feature type="coiled-coil region" evidence="12">
    <location>
        <begin position="788"/>
        <end position="900"/>
    </location>
</feature>
<dbReference type="GeneID" id="111011590"/>
<keyword evidence="6" id="KW-0227">DNA damage</keyword>
<dbReference type="InterPro" id="IPR027417">
    <property type="entry name" value="P-loop_NTPase"/>
</dbReference>
<dbReference type="RefSeq" id="XP_022141118.1">
    <property type="nucleotide sequence ID" value="XM_022285426.1"/>
</dbReference>
<keyword evidence="9" id="KW-0233">DNA recombination</keyword>
<evidence type="ECO:0000256" key="4">
    <source>
        <dbReference type="ARBA" id="ARBA00022454"/>
    </source>
</evidence>
<evidence type="ECO:0000256" key="11">
    <source>
        <dbReference type="ARBA" id="ARBA00023242"/>
    </source>
</evidence>
<evidence type="ECO:0000313" key="15">
    <source>
        <dbReference type="RefSeq" id="XP_022141118.1"/>
    </source>
</evidence>
<proteinExistence type="inferred from homology"/>
<name>A0A6J1CJK5_MOMCH</name>
<dbReference type="OrthoDB" id="10072614at2759"/>
<dbReference type="GO" id="GO:0005634">
    <property type="term" value="C:nucleus"/>
    <property type="evidence" value="ECO:0007669"/>
    <property type="project" value="UniProtKB-SubCell"/>
</dbReference>
<evidence type="ECO:0000256" key="1">
    <source>
        <dbReference type="ARBA" id="ARBA00004123"/>
    </source>
</evidence>
<dbReference type="GO" id="GO:0003697">
    <property type="term" value="F:single-stranded DNA binding"/>
    <property type="evidence" value="ECO:0007669"/>
    <property type="project" value="TreeGrafter"/>
</dbReference>
<dbReference type="GO" id="GO:0003684">
    <property type="term" value="F:damaged DNA binding"/>
    <property type="evidence" value="ECO:0007669"/>
    <property type="project" value="TreeGrafter"/>
</dbReference>
<evidence type="ECO:0000256" key="7">
    <source>
        <dbReference type="ARBA" id="ARBA00022840"/>
    </source>
</evidence>
<dbReference type="Gene3D" id="3.40.50.300">
    <property type="entry name" value="P-loop containing nucleotide triphosphate hydrolases"/>
    <property type="match status" value="2"/>
</dbReference>
<dbReference type="PANTHER" id="PTHR19306">
    <property type="entry name" value="STRUCTURAL MAINTENANCE OF CHROMOSOMES 5,6 SMC5, SMC6"/>
    <property type="match status" value="1"/>
</dbReference>
<evidence type="ECO:0000256" key="3">
    <source>
        <dbReference type="ARBA" id="ARBA00006793"/>
    </source>
</evidence>
<dbReference type="GO" id="GO:0030915">
    <property type="term" value="C:Smc5-Smc6 complex"/>
    <property type="evidence" value="ECO:0007669"/>
    <property type="project" value="TreeGrafter"/>
</dbReference>
<keyword evidence="4" id="KW-0158">Chromosome</keyword>
<feature type="coiled-coil region" evidence="12">
    <location>
        <begin position="362"/>
        <end position="502"/>
    </location>
</feature>
<keyword evidence="11" id="KW-0539">Nucleus</keyword>
<dbReference type="PANTHER" id="PTHR19306:SF6">
    <property type="entry name" value="STRUCTURAL MAINTENANCE OF CHROMOSOMES PROTEIN 6"/>
    <property type="match status" value="1"/>
</dbReference>
<comment type="similarity">
    <text evidence="3">Belongs to the SMC family. SMC6 subfamily.</text>
</comment>
<evidence type="ECO:0000256" key="5">
    <source>
        <dbReference type="ARBA" id="ARBA00022741"/>
    </source>
</evidence>
<dbReference type="SUPFAM" id="SSF52540">
    <property type="entry name" value="P-loop containing nucleoside triphosphate hydrolases"/>
    <property type="match status" value="2"/>
</dbReference>
<accession>A0A6J1CJK5</accession>
<dbReference type="GO" id="GO:0035861">
    <property type="term" value="C:site of double-strand break"/>
    <property type="evidence" value="ECO:0007669"/>
    <property type="project" value="TreeGrafter"/>
</dbReference>
<comment type="subcellular location">
    <subcellularLocation>
        <location evidence="2">Chromosome</location>
    </subcellularLocation>
    <subcellularLocation>
        <location evidence="1">Nucleus</location>
    </subcellularLocation>
</comment>
<protein>
    <submittedName>
        <fullName evidence="15">Structural maintenance of chromosomes protein 6B-like</fullName>
    </submittedName>
</protein>
<dbReference type="GO" id="GO:0005524">
    <property type="term" value="F:ATP binding"/>
    <property type="evidence" value="ECO:0007669"/>
    <property type="project" value="UniProtKB-KW"/>
</dbReference>
<keyword evidence="5" id="KW-0547">Nucleotide-binding</keyword>
<evidence type="ECO:0000256" key="9">
    <source>
        <dbReference type="ARBA" id="ARBA00023172"/>
    </source>
</evidence>
<evidence type="ECO:0000256" key="12">
    <source>
        <dbReference type="SAM" id="Coils"/>
    </source>
</evidence>
<keyword evidence="8 12" id="KW-0175">Coiled coil</keyword>
<dbReference type="GO" id="GO:0051276">
    <property type="term" value="P:chromosome organization"/>
    <property type="evidence" value="ECO:0007669"/>
    <property type="project" value="UniProtKB-ARBA"/>
</dbReference>
<feature type="coiled-coil region" evidence="12">
    <location>
        <begin position="713"/>
        <end position="754"/>
    </location>
</feature>
<dbReference type="InterPro" id="IPR003395">
    <property type="entry name" value="RecF/RecN/SMC_N"/>
</dbReference>
<evidence type="ECO:0000313" key="14">
    <source>
        <dbReference type="Proteomes" id="UP000504603"/>
    </source>
</evidence>
<feature type="domain" description="RecF/RecN/SMC N-terminal" evidence="13">
    <location>
        <begin position="94"/>
        <end position="1119"/>
    </location>
</feature>
<evidence type="ECO:0000256" key="10">
    <source>
        <dbReference type="ARBA" id="ARBA00023204"/>
    </source>
</evidence>
<keyword evidence="10" id="KW-0234">DNA repair</keyword>
<evidence type="ECO:0000256" key="2">
    <source>
        <dbReference type="ARBA" id="ARBA00004286"/>
    </source>
</evidence>
<keyword evidence="14" id="KW-1185">Reference proteome</keyword>
<dbReference type="AlphaFoldDB" id="A0A6J1CJK5"/>
<evidence type="ECO:0000256" key="6">
    <source>
        <dbReference type="ARBA" id="ARBA00022763"/>
    </source>
</evidence>
<evidence type="ECO:0000259" key="13">
    <source>
        <dbReference type="Pfam" id="PF02463"/>
    </source>
</evidence>
<organism evidence="14 15">
    <name type="scientific">Momordica charantia</name>
    <name type="common">Bitter gourd</name>
    <name type="synonym">Balsam pear</name>
    <dbReference type="NCBI Taxonomy" id="3673"/>
    <lineage>
        <taxon>Eukaryota</taxon>
        <taxon>Viridiplantae</taxon>
        <taxon>Streptophyta</taxon>
        <taxon>Embryophyta</taxon>
        <taxon>Tracheophyta</taxon>
        <taxon>Spermatophyta</taxon>
        <taxon>Magnoliopsida</taxon>
        <taxon>eudicotyledons</taxon>
        <taxon>Gunneridae</taxon>
        <taxon>Pentapetalae</taxon>
        <taxon>rosids</taxon>
        <taxon>fabids</taxon>
        <taxon>Cucurbitales</taxon>
        <taxon>Cucurbitaceae</taxon>
        <taxon>Momordiceae</taxon>
        <taxon>Momordica</taxon>
    </lineage>
</organism>
<dbReference type="Pfam" id="PF02463">
    <property type="entry name" value="SMC_N"/>
    <property type="match status" value="1"/>
</dbReference>
<evidence type="ECO:0000256" key="8">
    <source>
        <dbReference type="ARBA" id="ARBA00023054"/>
    </source>
</evidence>
<sequence>MRFRAPPALAFFRKDSKRERQEHNTELHLPATKLRSRPITPLPFPLLLTPNFSCFFSAYTDPLPLRSSRIRGTPKGLTMADSRALPARCAVGIVKSIRLENFMCHSNLHIEFGEWVNFITGQNGSGKSAILTALCVAFGCRAKGTQRASTLKDFIKTGCSHAVIHVELKNNGEDAFKHGIYGDVIIIERRISESTSGIVLKDSQGKKVAGRRDELRELVEHFNIDVENPCVIMSQDKSREFLHSGNDKDKFKFFFKATLLQQVDDLLKNIFDQLRSSNALVDDLESTIRPVEKELNELQVKIRNMEHVEEISQQVQHLKKKLAWSWVYDVDKQLQEHSAKIGKLKDRVPICRAKIDHQVGLVEKLRERHIEKKAQIASMMEKTSEVRRMKDELQETLSLATRENHGLEEEHCRKMNYIQKMVKRARLLEQQVHDIHEQHMKNTQAEESEIEEKLKELELESEAAKSTVMRLKEEENALLDSLQSVRSEIKRIAEEIEGYEKRHYEFSHSIRELRRHQTNKVTAFGGDRVIQLLRAIERQHQRFKKPPIGPIGSHLNLVNGDMWAPAVENAIGRLLNAFIVTDHRDSLLLRGCANEANYKQLPIIIYDFSRPLLNIPAHMLPQTEHPTTLSVVHSENHTVINVLVDKGDAERQVLVKDYDVGKSVAFDQRISNLKEVYTLDGYKMFSRGSVQTILPPARRPRSGRLCSSFDDHIKSLERDVLNVKEETERCRKRKRAAEEQLGDLDENLSNAKRKCRSAEHFLMSKNLELQDLRKSQVAETNSLPSSNVDELHQEISKIQEEIQENEMLLEKLRVRKKEAEAKTKDLKVSFENLCESAKGEVDAFEEAEREMLQIERDLHSSEKEKDHYEGIMANKVLSDIKEAERQYEELERHRKESYSKASIICPESEIEALGDWDGSTPEQLSAHLTRLNQRLNNETRRCSESLEDLRMMYEKKERTIIRKQQTYRTFREKLNACQKALELRRRKFERNANLLKRQLTWQFNGHLRKKGISGHIKVNYEEKTLSIEVKMPQDASSSSVRDTRGLSGGERSFSTLCFTLALHEMTEAPFRAMDEFDVFMDAVSRKISLDTLVDFALAQGSQWIFITPHEIGMVKQGGRIKKQQMAAPRS</sequence>
<dbReference type="KEGG" id="mcha:111011590"/>
<dbReference type="Proteomes" id="UP000504603">
    <property type="component" value="Unplaced"/>
</dbReference>
<feature type="coiled-coil region" evidence="12">
    <location>
        <begin position="928"/>
        <end position="998"/>
    </location>
</feature>
<keyword evidence="7" id="KW-0067">ATP-binding</keyword>